<evidence type="ECO:0000256" key="3">
    <source>
        <dbReference type="ARBA" id="ARBA00022729"/>
    </source>
</evidence>
<comment type="similarity">
    <text evidence="2">Belongs to the SusD family.</text>
</comment>
<evidence type="ECO:0000259" key="6">
    <source>
        <dbReference type="Pfam" id="PF07980"/>
    </source>
</evidence>
<dbReference type="SUPFAM" id="SSF48452">
    <property type="entry name" value="TPR-like"/>
    <property type="match status" value="1"/>
</dbReference>
<feature type="domain" description="SusD-like N-terminal" evidence="7">
    <location>
        <begin position="69"/>
        <end position="239"/>
    </location>
</feature>
<dbReference type="Pfam" id="PF07980">
    <property type="entry name" value="SusD_RagB"/>
    <property type="match status" value="1"/>
</dbReference>
<comment type="caution">
    <text evidence="8">The sequence shown here is derived from an EMBL/GenBank/DDBJ whole genome shotgun (WGS) entry which is preliminary data.</text>
</comment>
<reference evidence="8 9" key="1">
    <citation type="submission" date="2019-03" db="EMBL/GenBank/DDBJ databases">
        <title>Genomic Encyclopedia of Archaeal and Bacterial Type Strains, Phase II (KMG-II): from individual species to whole genera.</title>
        <authorList>
            <person name="Goeker M."/>
        </authorList>
    </citation>
    <scope>NUCLEOTIDE SEQUENCE [LARGE SCALE GENOMIC DNA]</scope>
    <source>
        <strain evidence="8 9">DSM 19034</strain>
    </source>
</reference>
<keyword evidence="4" id="KW-0472">Membrane</keyword>
<dbReference type="EMBL" id="SNWM01000002">
    <property type="protein sequence ID" value="TDO22858.1"/>
    <property type="molecule type" value="Genomic_DNA"/>
</dbReference>
<evidence type="ECO:0000256" key="1">
    <source>
        <dbReference type="ARBA" id="ARBA00004442"/>
    </source>
</evidence>
<keyword evidence="9" id="KW-1185">Reference proteome</keyword>
<name>A0A4V3C3P7_9SPHI</name>
<keyword evidence="5" id="KW-0998">Cell outer membrane</keyword>
<evidence type="ECO:0000313" key="8">
    <source>
        <dbReference type="EMBL" id="TDO22858.1"/>
    </source>
</evidence>
<proteinExistence type="inferred from homology"/>
<dbReference type="InterPro" id="IPR033985">
    <property type="entry name" value="SusD-like_N"/>
</dbReference>
<dbReference type="Pfam" id="PF14322">
    <property type="entry name" value="SusD-like_3"/>
    <property type="match status" value="1"/>
</dbReference>
<dbReference type="Gene3D" id="1.25.40.390">
    <property type="match status" value="1"/>
</dbReference>
<organism evidence="8 9">
    <name type="scientific">Pedobacter duraquae</name>
    <dbReference type="NCBI Taxonomy" id="425511"/>
    <lineage>
        <taxon>Bacteria</taxon>
        <taxon>Pseudomonadati</taxon>
        <taxon>Bacteroidota</taxon>
        <taxon>Sphingobacteriia</taxon>
        <taxon>Sphingobacteriales</taxon>
        <taxon>Sphingobacteriaceae</taxon>
        <taxon>Pedobacter</taxon>
    </lineage>
</organism>
<dbReference type="OrthoDB" id="9792139at2"/>
<comment type="subcellular location">
    <subcellularLocation>
        <location evidence="1">Cell outer membrane</location>
    </subcellularLocation>
</comment>
<feature type="domain" description="RagB/SusD" evidence="6">
    <location>
        <begin position="363"/>
        <end position="443"/>
    </location>
</feature>
<dbReference type="CDD" id="cd08977">
    <property type="entry name" value="SusD"/>
    <property type="match status" value="1"/>
</dbReference>
<evidence type="ECO:0000259" key="7">
    <source>
        <dbReference type="Pfam" id="PF14322"/>
    </source>
</evidence>
<dbReference type="RefSeq" id="WP_133554557.1">
    <property type="nucleotide sequence ID" value="NZ_SNWM01000002.1"/>
</dbReference>
<evidence type="ECO:0000256" key="5">
    <source>
        <dbReference type="ARBA" id="ARBA00023237"/>
    </source>
</evidence>
<evidence type="ECO:0000256" key="4">
    <source>
        <dbReference type="ARBA" id="ARBA00023136"/>
    </source>
</evidence>
<dbReference type="AlphaFoldDB" id="A0A4V3C3P7"/>
<evidence type="ECO:0000313" key="9">
    <source>
        <dbReference type="Proteomes" id="UP000295499"/>
    </source>
</evidence>
<sequence length="484" mass="52260">MKKRLIYITLIAAGMLAGCQKELLTPASETAVATLDLAQFSTVLRVQGQVLGLYAGLRAGDFYGGRYPVYNELRADNYIAQSSNSVTAYQTYMYTLGNGAQEVTGFWGSAYNTINRCNLFIEGMAAKGTGVVGDAVGKNYVAEAKLVRAICYYSLLQLYARPFYDGQGSKPGLPLRLTGNSVAGNYDLARSTVAQVYTQVLKDLNEAETDLPLTYTTAVNNTIRAHRNTAIAFKTRVYLSMQRYTDVITEANKIVSTAGPFTATTGVAHALQADITNVFKTPYTTTESILSMPFVNGTENAGGQSAIGSYFFGTKLYSLNPDGIIGDATFKAADKRRSFITLSGGLPYMSKFPTLPAANFADYVPVIRYAEVLLSLGEALARSTNSVDAKALALLNAVRTRSDATTVFTAASFATPSAFFDAFVKERNIEFLGEGLRTPDILRLGLTFPARGGVAAVPPTSSQYIWPISGTELLYNKLMTDNTN</sequence>
<accession>A0A4V3C3P7</accession>
<dbReference type="Proteomes" id="UP000295499">
    <property type="component" value="Unassembled WGS sequence"/>
</dbReference>
<dbReference type="InterPro" id="IPR012944">
    <property type="entry name" value="SusD_RagB_dom"/>
</dbReference>
<gene>
    <name evidence="8" type="ORF">CLV32_1843</name>
</gene>
<dbReference type="GO" id="GO:0009279">
    <property type="term" value="C:cell outer membrane"/>
    <property type="evidence" value="ECO:0007669"/>
    <property type="project" value="UniProtKB-SubCell"/>
</dbReference>
<evidence type="ECO:0000256" key="2">
    <source>
        <dbReference type="ARBA" id="ARBA00006275"/>
    </source>
</evidence>
<keyword evidence="3" id="KW-0732">Signal</keyword>
<protein>
    <submittedName>
        <fullName evidence="8">SusD-like starch-binding protein associating with outer membrane</fullName>
    </submittedName>
</protein>
<dbReference type="InterPro" id="IPR011990">
    <property type="entry name" value="TPR-like_helical_dom_sf"/>
</dbReference>
<dbReference type="PROSITE" id="PS51257">
    <property type="entry name" value="PROKAR_LIPOPROTEIN"/>
    <property type="match status" value="1"/>
</dbReference>